<accession>A0A9K3KP75</accession>
<dbReference type="AlphaFoldDB" id="A0A9K3KP75"/>
<dbReference type="PANTHER" id="PTHR35560">
    <property type="entry name" value="BLL0132 PROTEIN"/>
    <property type="match status" value="1"/>
</dbReference>
<evidence type="ECO:0000313" key="2">
    <source>
        <dbReference type="EMBL" id="KAG7347077.1"/>
    </source>
</evidence>
<comment type="caution">
    <text evidence="2">The sequence shown here is derived from an EMBL/GenBank/DDBJ whole genome shotgun (WGS) entry which is preliminary data.</text>
</comment>
<keyword evidence="1" id="KW-0732">Signal</keyword>
<organism evidence="2 3">
    <name type="scientific">Nitzschia inconspicua</name>
    <dbReference type="NCBI Taxonomy" id="303405"/>
    <lineage>
        <taxon>Eukaryota</taxon>
        <taxon>Sar</taxon>
        <taxon>Stramenopiles</taxon>
        <taxon>Ochrophyta</taxon>
        <taxon>Bacillariophyta</taxon>
        <taxon>Bacillariophyceae</taxon>
        <taxon>Bacillariophycidae</taxon>
        <taxon>Bacillariales</taxon>
        <taxon>Bacillariaceae</taxon>
        <taxon>Nitzschia</taxon>
    </lineage>
</organism>
<dbReference type="PANTHER" id="PTHR35560:SF3">
    <property type="entry name" value="PEPTIDASE S9 PROLYL OLIGOPEPTIDASE CATALYTIC DOMAIN-CONTAINING PROTEIN"/>
    <property type="match status" value="1"/>
</dbReference>
<reference evidence="2" key="1">
    <citation type="journal article" date="2021" name="Sci. Rep.">
        <title>Diploid genomic architecture of Nitzschia inconspicua, an elite biomass production diatom.</title>
        <authorList>
            <person name="Oliver A."/>
            <person name="Podell S."/>
            <person name="Pinowska A."/>
            <person name="Traller J.C."/>
            <person name="Smith S.R."/>
            <person name="McClure R."/>
            <person name="Beliaev A."/>
            <person name="Bohutskyi P."/>
            <person name="Hill E.A."/>
            <person name="Rabines A."/>
            <person name="Zheng H."/>
            <person name="Allen L.Z."/>
            <person name="Kuo A."/>
            <person name="Grigoriev I.V."/>
            <person name="Allen A.E."/>
            <person name="Hazlebeck D."/>
            <person name="Allen E.E."/>
        </authorList>
    </citation>
    <scope>NUCLEOTIDE SEQUENCE</scope>
    <source>
        <strain evidence="2">Hildebrandi</strain>
    </source>
</reference>
<feature type="signal peptide" evidence="1">
    <location>
        <begin position="1"/>
        <end position="27"/>
    </location>
</feature>
<evidence type="ECO:0000313" key="3">
    <source>
        <dbReference type="Proteomes" id="UP000693970"/>
    </source>
</evidence>
<dbReference type="OrthoDB" id="5985073at2759"/>
<reference evidence="2" key="2">
    <citation type="submission" date="2021-04" db="EMBL/GenBank/DDBJ databases">
        <authorList>
            <person name="Podell S."/>
        </authorList>
    </citation>
    <scope>NUCLEOTIDE SEQUENCE</scope>
    <source>
        <strain evidence="2">Hildebrandi</strain>
    </source>
</reference>
<evidence type="ECO:0000256" key="1">
    <source>
        <dbReference type="SAM" id="SignalP"/>
    </source>
</evidence>
<feature type="chain" id="PRO_5039929774" evidence="1">
    <location>
        <begin position="28"/>
        <end position="521"/>
    </location>
</feature>
<proteinExistence type="predicted"/>
<dbReference type="EMBL" id="JAGRRH010000021">
    <property type="protein sequence ID" value="KAG7347077.1"/>
    <property type="molecule type" value="Genomic_DNA"/>
</dbReference>
<name>A0A9K3KP75_9STRA</name>
<dbReference type="Proteomes" id="UP000693970">
    <property type="component" value="Unassembled WGS sequence"/>
</dbReference>
<keyword evidence="3" id="KW-1185">Reference proteome</keyword>
<protein>
    <submittedName>
        <fullName evidence="2">Uncharacterized protein</fullName>
    </submittedName>
</protein>
<gene>
    <name evidence="2" type="ORF">IV203_006146</name>
</gene>
<sequence>MNQRIFNNPERIFILLLVSSLWASVAAWQKCSDDAGGGMCPDGDTCCPTDIPGVSGCISGRARDPPNAQGECCDTLTGCSYGYSCGVEEKVIFENNHKQTQTRPICRRNEPHFDYLNAPKTNRYETCRLSLDIIFYASKLNGFPVNPGGDPHLGGTEFNLGYYSTLGSITEDVGHQNRFASIETVLVIIHGSGRTAEDYLCAGVSVIPHSATKFENVVNDNYNKYLVIAPYFAADTDTKERNMVDNLLYWAERGEKAPLGHTWRYGADALNYNISSYGSLDSMLEYIISSKSQFPNLHKIVVAGHSAGGQVVHRWALLSSTPVIWEQTNVEIRAVVANPRSYCYFDNRRVLFHGNITNNTANDLFAVPSQEDITSCPSYSQWQWGLEPGGDVVSHYKERILNDTTPSKLARRYGARNVFYLTGELDLIEQMDRCETQKFQGINRNHRARNYHKALSVYFKDSPYYRHQFHVVPGSPHDHVLMFQSDEGRSSLFGPNGITTSYDTVQGYPDGNPVSISKMSL</sequence>